<reference evidence="2" key="1">
    <citation type="submission" date="2020-05" db="EMBL/GenBank/DDBJ databases">
        <authorList>
            <person name="Chiriac C."/>
            <person name="Salcher M."/>
            <person name="Ghai R."/>
            <person name="Kavagutti S V."/>
        </authorList>
    </citation>
    <scope>NUCLEOTIDE SEQUENCE</scope>
</reference>
<protein>
    <submittedName>
        <fullName evidence="2">Unannotated protein</fullName>
    </submittedName>
</protein>
<name>A0A6J7D5N7_9ZZZZ</name>
<dbReference type="AlphaFoldDB" id="A0A6J7D5N7"/>
<feature type="region of interest" description="Disordered" evidence="1">
    <location>
        <begin position="67"/>
        <end position="89"/>
    </location>
</feature>
<organism evidence="2">
    <name type="scientific">freshwater metagenome</name>
    <dbReference type="NCBI Taxonomy" id="449393"/>
    <lineage>
        <taxon>unclassified sequences</taxon>
        <taxon>metagenomes</taxon>
        <taxon>ecological metagenomes</taxon>
    </lineage>
</organism>
<sequence>MSHEEHSSGHVTVDDVRALSGASTPHFALQLRARIRHLIAGLPEGHPARVAGEAEMVRLETLGFAGEQRGHRAEPGITPLRSVDDSASR</sequence>
<evidence type="ECO:0000256" key="1">
    <source>
        <dbReference type="SAM" id="MobiDB-lite"/>
    </source>
</evidence>
<evidence type="ECO:0000313" key="2">
    <source>
        <dbReference type="EMBL" id="CAB4866137.1"/>
    </source>
</evidence>
<dbReference type="EMBL" id="CAFBLQ010000038">
    <property type="protein sequence ID" value="CAB4866137.1"/>
    <property type="molecule type" value="Genomic_DNA"/>
</dbReference>
<proteinExistence type="predicted"/>
<accession>A0A6J7D5N7</accession>
<gene>
    <name evidence="2" type="ORF">UFOPK3423_00495</name>
</gene>